<evidence type="ECO:0000313" key="2">
    <source>
        <dbReference type="EMBL" id="ORZ26434.1"/>
    </source>
</evidence>
<name>A0A1Y2GX86_9FUNG</name>
<feature type="non-terminal residue" evidence="2">
    <location>
        <position position="1"/>
    </location>
</feature>
<proteinExistence type="predicted"/>
<reference evidence="2 3" key="1">
    <citation type="submission" date="2016-07" db="EMBL/GenBank/DDBJ databases">
        <title>Pervasive Adenine N6-methylation of Active Genes in Fungi.</title>
        <authorList>
            <consortium name="DOE Joint Genome Institute"/>
            <person name="Mondo S.J."/>
            <person name="Dannebaum R.O."/>
            <person name="Kuo R.C."/>
            <person name="Labutti K."/>
            <person name="Haridas S."/>
            <person name="Kuo A."/>
            <person name="Salamov A."/>
            <person name="Ahrendt S.R."/>
            <person name="Lipzen A."/>
            <person name="Sullivan W."/>
            <person name="Andreopoulos W.B."/>
            <person name="Clum A."/>
            <person name="Lindquist E."/>
            <person name="Daum C."/>
            <person name="Ramamoorthy G.K."/>
            <person name="Gryganskyi A."/>
            <person name="Culley D."/>
            <person name="Magnuson J.K."/>
            <person name="James T.Y."/>
            <person name="O'Malley M.A."/>
            <person name="Stajich J.E."/>
            <person name="Spatafora J.W."/>
            <person name="Visel A."/>
            <person name="Grigoriev I.V."/>
        </authorList>
    </citation>
    <scope>NUCLEOTIDE SEQUENCE [LARGE SCALE GENOMIC DNA]</scope>
    <source>
        <strain evidence="2 3">NRRL 3116</strain>
    </source>
</reference>
<evidence type="ECO:0000313" key="3">
    <source>
        <dbReference type="Proteomes" id="UP000193648"/>
    </source>
</evidence>
<dbReference type="Gene3D" id="3.30.2280.10">
    <property type="entry name" value="Hypothetical protein (hspc210)"/>
    <property type="match status" value="1"/>
</dbReference>
<organism evidence="2 3">
    <name type="scientific">Lobosporangium transversale</name>
    <dbReference type="NCBI Taxonomy" id="64571"/>
    <lineage>
        <taxon>Eukaryota</taxon>
        <taxon>Fungi</taxon>
        <taxon>Fungi incertae sedis</taxon>
        <taxon>Mucoromycota</taxon>
        <taxon>Mortierellomycotina</taxon>
        <taxon>Mortierellomycetes</taxon>
        <taxon>Mortierellales</taxon>
        <taxon>Mortierellaceae</taxon>
        <taxon>Lobosporangium</taxon>
    </lineage>
</organism>
<sequence>MAHMIPDLTHYAQGLDAATFPLRIKDTLDDDSNTLSVEFTIMTLEQWTAQVLMDSQGFQLLSLSTDTTDSAIHSALTSTPTSTSTSASASSSITSFSERQQEALSGKIYETIEALLMALSPGFEQFFGQELIRRLETVSWDRFQQQHDHSESENDS</sequence>
<dbReference type="SUPFAM" id="SSF103107">
    <property type="entry name" value="Hypothetical protein c14orf129, hspc210"/>
    <property type="match status" value="1"/>
</dbReference>
<dbReference type="OrthoDB" id="5804279at2759"/>
<keyword evidence="3" id="KW-1185">Reference proteome</keyword>
<accession>A0A1Y2GX86</accession>
<evidence type="ECO:0000259" key="1">
    <source>
        <dbReference type="Pfam" id="PF05303"/>
    </source>
</evidence>
<protein>
    <recommendedName>
        <fullName evidence="1">GSKIP domain-containing protein</fullName>
    </recommendedName>
</protein>
<dbReference type="EMBL" id="MCFF01000007">
    <property type="protein sequence ID" value="ORZ26434.1"/>
    <property type="molecule type" value="Genomic_DNA"/>
</dbReference>
<dbReference type="InterPro" id="IPR007967">
    <property type="entry name" value="GSKIP_dom"/>
</dbReference>
<dbReference type="AlphaFoldDB" id="A0A1Y2GX86"/>
<feature type="domain" description="GSKIP" evidence="1">
    <location>
        <begin position="36"/>
        <end position="137"/>
    </location>
</feature>
<dbReference type="Pfam" id="PF05303">
    <property type="entry name" value="GSKIP_dom"/>
    <property type="match status" value="1"/>
</dbReference>
<comment type="caution">
    <text evidence="2">The sequence shown here is derived from an EMBL/GenBank/DDBJ whole genome shotgun (WGS) entry which is preliminary data.</text>
</comment>
<dbReference type="InParanoid" id="A0A1Y2GX86"/>
<dbReference type="Proteomes" id="UP000193648">
    <property type="component" value="Unassembled WGS sequence"/>
</dbReference>
<dbReference type="RefSeq" id="XP_021884199.1">
    <property type="nucleotide sequence ID" value="XM_022023261.1"/>
</dbReference>
<dbReference type="InterPro" id="IPR023231">
    <property type="entry name" value="GSKIP_dom_sf"/>
</dbReference>
<dbReference type="GeneID" id="33565105"/>
<gene>
    <name evidence="2" type="ORF">BCR41DRAFT_348313</name>
</gene>